<dbReference type="PANTHER" id="PTHR39321:SF3">
    <property type="entry name" value="PHOSPHOPANTETHEINE ADENYLYLTRANSFERASE"/>
    <property type="match status" value="1"/>
</dbReference>
<sequence>MRWGLLGGTFDPIHFGHLRGAEEMLEIFNLNRIIFVPSSRPPHKLEGEITSFNHREQMIRLAIEDNVNFSFSEVEKLRAGKSYSVETVEYILNKYMKDLELYFIVGQDAFQAVTTWKDWERLLLLCNFAVMTRPGYDDMRLNEILPKEFAEKFTYDEKNDGFNGPTGHTIYFRHVSFLDISSSRMREMVREGKSIKYLAPDKVRQYITKNSLYKKL</sequence>
<dbReference type="HAMAP" id="MF_00244">
    <property type="entry name" value="NaMN_adenylyltr"/>
    <property type="match status" value="1"/>
</dbReference>
<dbReference type="NCBIfam" id="TIGR00125">
    <property type="entry name" value="cyt_tran_rel"/>
    <property type="match status" value="1"/>
</dbReference>
<name>A0A0W8FUV2_9ZZZZ</name>
<gene>
    <name evidence="9" type="ORF">ASZ90_005561</name>
</gene>
<keyword evidence="2" id="KW-0662">Pyridine nucleotide biosynthesis</keyword>
<dbReference type="Pfam" id="PF01467">
    <property type="entry name" value="CTP_transf_like"/>
    <property type="match status" value="1"/>
</dbReference>
<dbReference type="EMBL" id="LNQE01000840">
    <property type="protein sequence ID" value="KUG24636.1"/>
    <property type="molecule type" value="Genomic_DNA"/>
</dbReference>
<dbReference type="Gene3D" id="3.40.50.620">
    <property type="entry name" value="HUPs"/>
    <property type="match status" value="1"/>
</dbReference>
<organism evidence="9">
    <name type="scientific">hydrocarbon metagenome</name>
    <dbReference type="NCBI Taxonomy" id="938273"/>
    <lineage>
        <taxon>unclassified sequences</taxon>
        <taxon>metagenomes</taxon>
        <taxon>ecological metagenomes</taxon>
    </lineage>
</organism>
<dbReference type="CDD" id="cd02165">
    <property type="entry name" value="NMNAT"/>
    <property type="match status" value="1"/>
</dbReference>
<protein>
    <submittedName>
        <fullName evidence="9">Nicotinate-nucleotide adenylyltransferase</fullName>
        <ecNumber evidence="9">2.7.7.18</ecNumber>
    </submittedName>
</protein>
<feature type="domain" description="Cytidyltransferase-like" evidence="8">
    <location>
        <begin position="5"/>
        <end position="187"/>
    </location>
</feature>
<evidence type="ECO:0000256" key="2">
    <source>
        <dbReference type="ARBA" id="ARBA00022642"/>
    </source>
</evidence>
<evidence type="ECO:0000256" key="3">
    <source>
        <dbReference type="ARBA" id="ARBA00022679"/>
    </source>
</evidence>
<evidence type="ECO:0000256" key="6">
    <source>
        <dbReference type="ARBA" id="ARBA00022840"/>
    </source>
</evidence>
<evidence type="ECO:0000259" key="8">
    <source>
        <dbReference type="Pfam" id="PF01467"/>
    </source>
</evidence>
<dbReference type="PANTHER" id="PTHR39321">
    <property type="entry name" value="NICOTINATE-NUCLEOTIDE ADENYLYLTRANSFERASE-RELATED"/>
    <property type="match status" value="1"/>
</dbReference>
<dbReference type="EC" id="2.7.7.18" evidence="9"/>
<evidence type="ECO:0000256" key="7">
    <source>
        <dbReference type="ARBA" id="ARBA00023027"/>
    </source>
</evidence>
<evidence type="ECO:0000313" key="9">
    <source>
        <dbReference type="EMBL" id="KUG24636.1"/>
    </source>
</evidence>
<dbReference type="NCBIfam" id="TIGR00482">
    <property type="entry name" value="nicotinate (nicotinamide) nucleotide adenylyltransferase"/>
    <property type="match status" value="1"/>
</dbReference>
<evidence type="ECO:0000256" key="1">
    <source>
        <dbReference type="ARBA" id="ARBA00004790"/>
    </source>
</evidence>
<keyword evidence="6" id="KW-0067">ATP-binding</keyword>
<dbReference type="SUPFAM" id="SSF52374">
    <property type="entry name" value="Nucleotidylyl transferase"/>
    <property type="match status" value="1"/>
</dbReference>
<evidence type="ECO:0000256" key="4">
    <source>
        <dbReference type="ARBA" id="ARBA00022695"/>
    </source>
</evidence>
<keyword evidence="7" id="KW-0520">NAD</keyword>
<dbReference type="NCBIfam" id="NF000840">
    <property type="entry name" value="PRK00071.1-3"/>
    <property type="match status" value="1"/>
</dbReference>
<dbReference type="GO" id="GO:0009435">
    <property type="term" value="P:NAD+ biosynthetic process"/>
    <property type="evidence" value="ECO:0007669"/>
    <property type="project" value="UniProtKB-UniPathway"/>
</dbReference>
<keyword evidence="3 9" id="KW-0808">Transferase</keyword>
<keyword evidence="4 9" id="KW-0548">Nucleotidyltransferase</keyword>
<dbReference type="GO" id="GO:0004515">
    <property type="term" value="F:nicotinate-nucleotide adenylyltransferase activity"/>
    <property type="evidence" value="ECO:0007669"/>
    <property type="project" value="UniProtKB-EC"/>
</dbReference>
<dbReference type="AlphaFoldDB" id="A0A0W8FUV2"/>
<dbReference type="GO" id="GO:0005524">
    <property type="term" value="F:ATP binding"/>
    <property type="evidence" value="ECO:0007669"/>
    <property type="project" value="UniProtKB-KW"/>
</dbReference>
<comment type="caution">
    <text evidence="9">The sequence shown here is derived from an EMBL/GenBank/DDBJ whole genome shotgun (WGS) entry which is preliminary data.</text>
</comment>
<accession>A0A0W8FUV2</accession>
<keyword evidence="5" id="KW-0547">Nucleotide-binding</keyword>
<dbReference type="InterPro" id="IPR004821">
    <property type="entry name" value="Cyt_trans-like"/>
</dbReference>
<evidence type="ECO:0000256" key="5">
    <source>
        <dbReference type="ARBA" id="ARBA00022741"/>
    </source>
</evidence>
<reference evidence="9" key="1">
    <citation type="journal article" date="2015" name="Proc. Natl. Acad. Sci. U.S.A.">
        <title>Networks of energetic and metabolic interactions define dynamics in microbial communities.</title>
        <authorList>
            <person name="Embree M."/>
            <person name="Liu J.K."/>
            <person name="Al-Bassam M.M."/>
            <person name="Zengler K."/>
        </authorList>
    </citation>
    <scope>NUCLEOTIDE SEQUENCE</scope>
</reference>
<proteinExistence type="inferred from homology"/>
<comment type="pathway">
    <text evidence="1">Cofactor biosynthesis; NAD(+) biosynthesis.</text>
</comment>
<dbReference type="UniPathway" id="UPA00253"/>
<dbReference type="InterPro" id="IPR014729">
    <property type="entry name" value="Rossmann-like_a/b/a_fold"/>
</dbReference>
<dbReference type="InterPro" id="IPR005248">
    <property type="entry name" value="NadD/NMNAT"/>
</dbReference>